<feature type="transmembrane region" description="Helical" evidence="7">
    <location>
        <begin position="20"/>
        <end position="43"/>
    </location>
</feature>
<dbReference type="PANTHER" id="PTHR30572:SF4">
    <property type="entry name" value="ABC TRANSPORTER PERMEASE YTRF"/>
    <property type="match status" value="1"/>
</dbReference>
<dbReference type="InterPro" id="IPR050250">
    <property type="entry name" value="Macrolide_Exporter_MacB"/>
</dbReference>
<evidence type="ECO:0000256" key="4">
    <source>
        <dbReference type="ARBA" id="ARBA00022989"/>
    </source>
</evidence>
<accession>A0A841R4W5</accession>
<dbReference type="Pfam" id="PF12704">
    <property type="entry name" value="MacB_PCD"/>
    <property type="match status" value="1"/>
</dbReference>
<evidence type="ECO:0000313" key="11">
    <source>
        <dbReference type="Proteomes" id="UP000587760"/>
    </source>
</evidence>
<comment type="subcellular location">
    <subcellularLocation>
        <location evidence="1">Cell membrane</location>
        <topology evidence="1">Multi-pass membrane protein</topology>
    </subcellularLocation>
</comment>
<keyword evidence="5 7" id="KW-0472">Membrane</keyword>
<feature type="transmembrane region" description="Helical" evidence="7">
    <location>
        <begin position="350"/>
        <end position="372"/>
    </location>
</feature>
<evidence type="ECO:0000256" key="3">
    <source>
        <dbReference type="ARBA" id="ARBA00022692"/>
    </source>
</evidence>
<evidence type="ECO:0000313" key="10">
    <source>
        <dbReference type="EMBL" id="MBB6478856.1"/>
    </source>
</evidence>
<feature type="domain" description="ABC3 transporter permease C-terminal" evidence="8">
    <location>
        <begin position="305"/>
        <end position="428"/>
    </location>
</feature>
<proteinExistence type="inferred from homology"/>
<keyword evidence="3 7" id="KW-0812">Transmembrane</keyword>
<dbReference type="GO" id="GO:0005886">
    <property type="term" value="C:plasma membrane"/>
    <property type="evidence" value="ECO:0007669"/>
    <property type="project" value="UniProtKB-SubCell"/>
</dbReference>
<dbReference type="InterPro" id="IPR003838">
    <property type="entry name" value="ABC3_permease_C"/>
</dbReference>
<feature type="domain" description="MacB-like periplasmic core" evidence="9">
    <location>
        <begin position="20"/>
        <end position="263"/>
    </location>
</feature>
<feature type="transmembrane region" description="Helical" evidence="7">
    <location>
        <begin position="399"/>
        <end position="419"/>
    </location>
</feature>
<organism evidence="10 11">
    <name type="scientific">Spirochaeta isovalerica</name>
    <dbReference type="NCBI Taxonomy" id="150"/>
    <lineage>
        <taxon>Bacteria</taxon>
        <taxon>Pseudomonadati</taxon>
        <taxon>Spirochaetota</taxon>
        <taxon>Spirochaetia</taxon>
        <taxon>Spirochaetales</taxon>
        <taxon>Spirochaetaceae</taxon>
        <taxon>Spirochaeta</taxon>
    </lineage>
</organism>
<evidence type="ECO:0000256" key="2">
    <source>
        <dbReference type="ARBA" id="ARBA00022475"/>
    </source>
</evidence>
<keyword evidence="4 7" id="KW-1133">Transmembrane helix</keyword>
<sequence>MKKFITMLIRHWVKNPVKILMTIAAVALGTGILIISFSAGSVLQSEVLAKMNESGVILYGANGEWATDGSLEQERPGQFDQKVFETLVSEGMTITVAAIVMGVPVDEITVEGKTWQLRSSVGTDPSYFDVFGLEIIAGAPMTEEVYASGLKKVWISETTALMLFGKAENAIGKRIAPPGMQFMRGPGGSGSRDLITQYSVAGVFADPQEVARRSYGIADVIFPVTAMMPNSDFASRMLDFMSGQFVVKSTSTSVEKVQAEIASIIENNYGYDVSLVSWEGSLNGESTYMEELRQAVSIFTVSVNILGIVLLLTSSLGIFSIMVVESLGRRREIALERSLGASQVRVIREFWSWSMMLSLLGAVIGVLLALAIGKPVLGTLSPLLGELSSDFSSAAGVKFLPLVSGFALAIGCGGLLGLLPAFSAVKGNIAETLREV</sequence>
<evidence type="ECO:0000259" key="9">
    <source>
        <dbReference type="Pfam" id="PF12704"/>
    </source>
</evidence>
<dbReference type="EMBL" id="JACHGJ010000001">
    <property type="protein sequence ID" value="MBB6478856.1"/>
    <property type="molecule type" value="Genomic_DNA"/>
</dbReference>
<comment type="similarity">
    <text evidence="6">Belongs to the ABC-4 integral membrane protein family.</text>
</comment>
<dbReference type="Pfam" id="PF02687">
    <property type="entry name" value="FtsX"/>
    <property type="match status" value="1"/>
</dbReference>
<keyword evidence="2" id="KW-1003">Cell membrane</keyword>
<gene>
    <name evidence="10" type="ORF">HNR50_000489</name>
</gene>
<evidence type="ECO:0000256" key="7">
    <source>
        <dbReference type="SAM" id="Phobius"/>
    </source>
</evidence>
<dbReference type="RefSeq" id="WP_184743213.1">
    <property type="nucleotide sequence ID" value="NZ_JACHGJ010000001.1"/>
</dbReference>
<dbReference type="InterPro" id="IPR025857">
    <property type="entry name" value="MacB_PCD"/>
</dbReference>
<dbReference type="PANTHER" id="PTHR30572">
    <property type="entry name" value="MEMBRANE COMPONENT OF TRANSPORTER-RELATED"/>
    <property type="match status" value="1"/>
</dbReference>
<evidence type="ECO:0000259" key="8">
    <source>
        <dbReference type="Pfam" id="PF02687"/>
    </source>
</evidence>
<protein>
    <submittedName>
        <fullName evidence="10">ABC-type antimicrobial peptide transport system permease subunit</fullName>
    </submittedName>
</protein>
<evidence type="ECO:0000256" key="5">
    <source>
        <dbReference type="ARBA" id="ARBA00023136"/>
    </source>
</evidence>
<feature type="transmembrane region" description="Helical" evidence="7">
    <location>
        <begin position="305"/>
        <end position="329"/>
    </location>
</feature>
<keyword evidence="11" id="KW-1185">Reference proteome</keyword>
<evidence type="ECO:0000256" key="1">
    <source>
        <dbReference type="ARBA" id="ARBA00004651"/>
    </source>
</evidence>
<dbReference type="AlphaFoldDB" id="A0A841R4W5"/>
<comment type="caution">
    <text evidence="10">The sequence shown here is derived from an EMBL/GenBank/DDBJ whole genome shotgun (WGS) entry which is preliminary data.</text>
</comment>
<evidence type="ECO:0000256" key="6">
    <source>
        <dbReference type="ARBA" id="ARBA00038076"/>
    </source>
</evidence>
<dbReference type="Proteomes" id="UP000587760">
    <property type="component" value="Unassembled WGS sequence"/>
</dbReference>
<reference evidence="10 11" key="1">
    <citation type="submission" date="2020-08" db="EMBL/GenBank/DDBJ databases">
        <title>Genomic Encyclopedia of Type Strains, Phase IV (KMG-IV): sequencing the most valuable type-strain genomes for metagenomic binning, comparative biology and taxonomic classification.</title>
        <authorList>
            <person name="Goeker M."/>
        </authorList>
    </citation>
    <scope>NUCLEOTIDE SEQUENCE [LARGE SCALE GENOMIC DNA]</scope>
    <source>
        <strain evidence="10 11">DSM 2461</strain>
    </source>
</reference>
<name>A0A841R4W5_9SPIO</name>
<dbReference type="GO" id="GO:0022857">
    <property type="term" value="F:transmembrane transporter activity"/>
    <property type="evidence" value="ECO:0007669"/>
    <property type="project" value="TreeGrafter"/>
</dbReference>